<dbReference type="EMBL" id="KQ085914">
    <property type="protein sequence ID" value="KLO16586.1"/>
    <property type="molecule type" value="Genomic_DNA"/>
</dbReference>
<dbReference type="InterPro" id="IPR053216">
    <property type="entry name" value="Appressorial_penetr-assoc"/>
</dbReference>
<dbReference type="OrthoDB" id="2336871at2759"/>
<feature type="chain" id="PRO_5005202530" evidence="2">
    <location>
        <begin position="26"/>
        <end position="441"/>
    </location>
</feature>
<feature type="compositionally biased region" description="Low complexity" evidence="1">
    <location>
        <begin position="143"/>
        <end position="168"/>
    </location>
</feature>
<accession>A0A0H2SHP1</accession>
<protein>
    <submittedName>
        <fullName evidence="3">Uncharacterized protein</fullName>
    </submittedName>
</protein>
<proteinExistence type="predicted"/>
<sequence length="441" mass="43353">MFSKSSIVFALSVLAALSEVHVALAAPALSCIADTTSVAAAATTSSAIVAVVSTSAAGKAATTSVAKSKSTSVAKAASSSVAKAKSTSVAKAATTSVAKGKTTSVAKAASTSVAKAASTSVAKGKGASTSVATAVSTSAAASSTNVLSNTGGSTGSSSGNATANNSNAQDSLTLDPRVIATGFEQDGQETPTAGQIASATSNNNFINFCLTVPNLPITNGQQITTGSCNPAPMGVIAGQQNMPQAKFTSPTNFGTVPANTNFTVTLAINNFQAGAFVNAESNYFAAPQTVNAQGNIIGHSHIVIEAIDSLGSTTPLDNTKFTFFKGLNDPFSNGNQLSAVVAGGVPAGTYRIASINTAANHQPVLVAVAQHGSVDDMIYITATDGGAASGSAASTTAAAAASSAAAKGNTGNNNNQKGNTGKNTPAKGKGNQNNFRPGGRF</sequence>
<dbReference type="AlphaFoldDB" id="A0A0H2SHP1"/>
<keyword evidence="2" id="KW-0732">Signal</keyword>
<dbReference type="PANTHER" id="PTHR34587">
    <property type="entry name" value="VWFA DOMAIN-CONTAINING PROTEIN"/>
    <property type="match status" value="1"/>
</dbReference>
<feature type="region of interest" description="Disordered" evidence="1">
    <location>
        <begin position="143"/>
        <end position="172"/>
    </location>
</feature>
<keyword evidence="4" id="KW-1185">Reference proteome</keyword>
<feature type="signal peptide" evidence="2">
    <location>
        <begin position="1"/>
        <end position="25"/>
    </location>
</feature>
<evidence type="ECO:0000313" key="4">
    <source>
        <dbReference type="Proteomes" id="UP000053477"/>
    </source>
</evidence>
<organism evidence="3 4">
    <name type="scientific">Schizopora paradoxa</name>
    <dbReference type="NCBI Taxonomy" id="27342"/>
    <lineage>
        <taxon>Eukaryota</taxon>
        <taxon>Fungi</taxon>
        <taxon>Dikarya</taxon>
        <taxon>Basidiomycota</taxon>
        <taxon>Agaricomycotina</taxon>
        <taxon>Agaricomycetes</taxon>
        <taxon>Hymenochaetales</taxon>
        <taxon>Schizoporaceae</taxon>
        <taxon>Schizopora</taxon>
    </lineage>
</organism>
<evidence type="ECO:0000256" key="2">
    <source>
        <dbReference type="SAM" id="SignalP"/>
    </source>
</evidence>
<dbReference type="InParanoid" id="A0A0H2SHP1"/>
<name>A0A0H2SHP1_9AGAM</name>
<evidence type="ECO:0000256" key="1">
    <source>
        <dbReference type="SAM" id="MobiDB-lite"/>
    </source>
</evidence>
<gene>
    <name evidence="3" type="ORF">SCHPADRAFT_995013</name>
</gene>
<dbReference type="Proteomes" id="UP000053477">
    <property type="component" value="Unassembled WGS sequence"/>
</dbReference>
<dbReference type="STRING" id="27342.A0A0H2SHP1"/>
<feature type="region of interest" description="Disordered" evidence="1">
    <location>
        <begin position="403"/>
        <end position="441"/>
    </location>
</feature>
<evidence type="ECO:0000313" key="3">
    <source>
        <dbReference type="EMBL" id="KLO16586.1"/>
    </source>
</evidence>
<dbReference type="PANTHER" id="PTHR34587:SF2">
    <property type="entry name" value="G-PROTEIN COUPLED RECEPTORS FAMILY 1 PROFILE DOMAIN-CONTAINING PROTEIN"/>
    <property type="match status" value="1"/>
</dbReference>
<reference evidence="3 4" key="1">
    <citation type="submission" date="2015-04" db="EMBL/GenBank/DDBJ databases">
        <title>Complete genome sequence of Schizopora paradoxa KUC8140, a cosmopolitan wood degrader in East Asia.</title>
        <authorList>
            <consortium name="DOE Joint Genome Institute"/>
            <person name="Min B."/>
            <person name="Park H."/>
            <person name="Jang Y."/>
            <person name="Kim J.-J."/>
            <person name="Kim K.H."/>
            <person name="Pangilinan J."/>
            <person name="Lipzen A."/>
            <person name="Riley R."/>
            <person name="Grigoriev I.V."/>
            <person name="Spatafora J.W."/>
            <person name="Choi I.-G."/>
        </authorList>
    </citation>
    <scope>NUCLEOTIDE SEQUENCE [LARGE SCALE GENOMIC DNA]</scope>
    <source>
        <strain evidence="3 4">KUC8140</strain>
    </source>
</reference>
<feature type="compositionally biased region" description="Low complexity" evidence="1">
    <location>
        <begin position="403"/>
        <end position="424"/>
    </location>
</feature>